<evidence type="ECO:0000313" key="2">
    <source>
        <dbReference type="Proteomes" id="UP000198538"/>
    </source>
</evidence>
<organism evidence="1 2">
    <name type="scientific">Paenibacillus polysaccharolyticus</name>
    <dbReference type="NCBI Taxonomy" id="582692"/>
    <lineage>
        <taxon>Bacteria</taxon>
        <taxon>Bacillati</taxon>
        <taxon>Bacillota</taxon>
        <taxon>Bacilli</taxon>
        <taxon>Bacillales</taxon>
        <taxon>Paenibacillaceae</taxon>
        <taxon>Paenibacillus</taxon>
    </lineage>
</organism>
<reference evidence="2" key="1">
    <citation type="submission" date="2016-10" db="EMBL/GenBank/DDBJ databases">
        <authorList>
            <person name="Varghese N."/>
            <person name="Submissions S."/>
        </authorList>
    </citation>
    <scope>NUCLEOTIDE SEQUENCE [LARGE SCALE GENOMIC DNA]</scope>
    <source>
        <strain evidence="2">BL9</strain>
    </source>
</reference>
<evidence type="ECO:0000313" key="1">
    <source>
        <dbReference type="EMBL" id="SCY73948.1"/>
    </source>
</evidence>
<dbReference type="EMBL" id="FMVM01000008">
    <property type="protein sequence ID" value="SCY73948.1"/>
    <property type="molecule type" value="Genomic_DNA"/>
</dbReference>
<keyword evidence="2" id="KW-1185">Reference proteome</keyword>
<name>A0A1G5IEV9_9BACL</name>
<dbReference type="Proteomes" id="UP000198538">
    <property type="component" value="Unassembled WGS sequence"/>
</dbReference>
<protein>
    <recommendedName>
        <fullName evidence="3">Ferric iron reductase protein FhuF, involved in iron transport</fullName>
    </recommendedName>
</protein>
<gene>
    <name evidence="1" type="ORF">SAMN05720606_108204</name>
</gene>
<proteinExistence type="predicted"/>
<dbReference type="RefSeq" id="WP_090920390.1">
    <property type="nucleotide sequence ID" value="NZ_FMVM01000008.1"/>
</dbReference>
<accession>A0A1G5IEV9</accession>
<sequence>MVLYSGNDREEMVALLESSFVTSIRGADDSSTYAFAASDLLHDEKRDLILHQQAIQQGLDQGGTGSVAVGTLFAKRYSVWVMAVISACSLYDTVLNIEDDVVRIELNGTGGMRYETRMERSLDNGSGLGIGENVAPTNEVLAQRRTEISMLRDRLQLHLGRIFQSVAAATGASIRVMNELVAHNVQQLFTRAIEDHAIWKTDKRLELIKYDAHVWLKESTDNTFFTRLQRFEHPEWQGPQLLIRRYCCLAYQVGSGSSAHGYCNTCPKLDSELRCRMLLKSDD</sequence>
<dbReference type="AlphaFoldDB" id="A0A1G5IEV9"/>
<evidence type="ECO:0008006" key="3">
    <source>
        <dbReference type="Google" id="ProtNLM"/>
    </source>
</evidence>
<dbReference type="STRING" id="582692.SAMN05720606_108204"/>